<keyword evidence="8 10" id="KW-0238">DNA-binding</keyword>
<evidence type="ECO:0000256" key="7">
    <source>
        <dbReference type="ARBA" id="ARBA00023029"/>
    </source>
</evidence>
<dbReference type="GO" id="GO:0003677">
    <property type="term" value="F:DNA binding"/>
    <property type="evidence" value="ECO:0007669"/>
    <property type="project" value="UniProtKB-UniRule"/>
</dbReference>
<dbReference type="PANTHER" id="PTHR10169">
    <property type="entry name" value="DNA TOPOISOMERASE/GYRASE"/>
    <property type="match status" value="1"/>
</dbReference>
<dbReference type="InterPro" id="IPR002205">
    <property type="entry name" value="Topo_IIA_dom_A"/>
</dbReference>
<dbReference type="InterPro" id="IPR013760">
    <property type="entry name" value="Topo_IIA-like_dom_sf"/>
</dbReference>
<dbReference type="InterPro" id="IPR013758">
    <property type="entry name" value="Topo_IIA_A/C_ab"/>
</dbReference>
<keyword evidence="7" id="KW-0799">Topoisomerase</keyword>
<dbReference type="GO" id="GO:0005524">
    <property type="term" value="F:ATP binding"/>
    <property type="evidence" value="ECO:0007669"/>
    <property type="project" value="UniProtKB-KW"/>
</dbReference>
<evidence type="ECO:0000256" key="9">
    <source>
        <dbReference type="ARBA" id="ARBA00023235"/>
    </source>
</evidence>
<dbReference type="InterPro" id="IPR000211">
    <property type="entry name" value="Gemini_BL"/>
</dbReference>
<dbReference type="GO" id="GO:0005634">
    <property type="term" value="C:nucleus"/>
    <property type="evidence" value="ECO:0007669"/>
    <property type="project" value="TreeGrafter"/>
</dbReference>
<comment type="caution">
    <text evidence="10">Lacks conserved residue(s) required for the propagation of feature annotation.</text>
</comment>
<dbReference type="Proteomes" id="UP000823749">
    <property type="component" value="Chromosome 1"/>
</dbReference>
<keyword evidence="5" id="KW-0547">Nucleotide-binding</keyword>
<evidence type="ECO:0000256" key="8">
    <source>
        <dbReference type="ARBA" id="ARBA00023125"/>
    </source>
</evidence>
<gene>
    <name evidence="12" type="ORF">RHGRI_000205</name>
</gene>
<dbReference type="Pfam" id="PF00845">
    <property type="entry name" value="Gemini_BL1"/>
    <property type="match status" value="1"/>
</dbReference>
<dbReference type="EMBL" id="JACTNZ010000001">
    <property type="protein sequence ID" value="KAG5563939.1"/>
    <property type="molecule type" value="Genomic_DNA"/>
</dbReference>
<dbReference type="GO" id="GO:0046740">
    <property type="term" value="P:transport of virus in host, cell to cell"/>
    <property type="evidence" value="ECO:0007669"/>
    <property type="project" value="InterPro"/>
</dbReference>
<dbReference type="GO" id="GO:0006265">
    <property type="term" value="P:DNA topological change"/>
    <property type="evidence" value="ECO:0007669"/>
    <property type="project" value="InterPro"/>
</dbReference>
<dbReference type="AlphaFoldDB" id="A0AAV6LHV8"/>
<protein>
    <recommendedName>
        <fullName evidence="4">DNA topoisomerase (ATP-hydrolyzing)</fullName>
        <ecNumber evidence="4">5.6.2.2</ecNumber>
    </recommendedName>
</protein>
<evidence type="ECO:0000256" key="3">
    <source>
        <dbReference type="ARBA" id="ARBA00004340"/>
    </source>
</evidence>
<dbReference type="GO" id="GO:0003918">
    <property type="term" value="F:DNA topoisomerase type II (double strand cut, ATP-hydrolyzing) activity"/>
    <property type="evidence" value="ECO:0007669"/>
    <property type="project" value="UniProtKB-EC"/>
</dbReference>
<evidence type="ECO:0000256" key="6">
    <source>
        <dbReference type="ARBA" id="ARBA00022840"/>
    </source>
</evidence>
<feature type="domain" description="Topo IIA-type catalytic" evidence="11">
    <location>
        <begin position="1"/>
        <end position="353"/>
    </location>
</feature>
<dbReference type="EC" id="5.6.2.2" evidence="4"/>
<comment type="cofactor">
    <cofactor evidence="2">
        <name>Mg(2+)</name>
        <dbReference type="ChEBI" id="CHEBI:18420"/>
    </cofactor>
</comment>
<sequence length="353" mass="40594">MEIEIDPEVEGSFQSRTVEAQASTQLQPIHLTFPSKTDQAWASILHRRRLSMIVDRCIIDYHPQCPINSTGRVRVYIYDTRLDGPDQEQAQYVFPVNCPIELSYYGTSYASLQDDVCPWIAKYKLEETNIRKDVRYCKIKAYVKLCTSKNPEEIEFRPPSFKIKSKKFNEEDVDCSHVAYAPKQPKLCRTRSTIDTSGRQRPLLLPGLTFQQACSSFSFVLQILSFLMGTTLSLFLSLQPGTYLDQKEKLINSDFVYKELTVFNGRSSAVNTFDYKWYVCIQSTSFFTRFLIPKDDDILLDYLNEDGQSIEPTWYMPIIPMLVVNGSEGIGIGWSSNIPNYSLRDIVANVRHL</sequence>
<organism evidence="12 13">
    <name type="scientific">Rhododendron griersonianum</name>
    <dbReference type="NCBI Taxonomy" id="479676"/>
    <lineage>
        <taxon>Eukaryota</taxon>
        <taxon>Viridiplantae</taxon>
        <taxon>Streptophyta</taxon>
        <taxon>Embryophyta</taxon>
        <taxon>Tracheophyta</taxon>
        <taxon>Spermatophyta</taxon>
        <taxon>Magnoliopsida</taxon>
        <taxon>eudicotyledons</taxon>
        <taxon>Gunneridae</taxon>
        <taxon>Pentapetalae</taxon>
        <taxon>asterids</taxon>
        <taxon>Ericales</taxon>
        <taxon>Ericaceae</taxon>
        <taxon>Ericoideae</taxon>
        <taxon>Rhodoreae</taxon>
        <taxon>Rhododendron</taxon>
    </lineage>
</organism>
<proteinExistence type="predicted"/>
<dbReference type="PROSITE" id="PS52040">
    <property type="entry name" value="TOPO_IIA"/>
    <property type="match status" value="1"/>
</dbReference>
<dbReference type="GO" id="GO:0000819">
    <property type="term" value="P:sister chromatid segregation"/>
    <property type="evidence" value="ECO:0007669"/>
    <property type="project" value="TreeGrafter"/>
</dbReference>
<name>A0AAV6LHV8_9ERIC</name>
<keyword evidence="9" id="KW-0413">Isomerase</keyword>
<comment type="subcellular location">
    <subcellularLocation>
        <location evidence="3">Host cell</location>
    </subcellularLocation>
</comment>
<keyword evidence="13" id="KW-1185">Reference proteome</keyword>
<dbReference type="InterPro" id="IPR050634">
    <property type="entry name" value="DNA_Topoisomerase_II"/>
</dbReference>
<evidence type="ECO:0000256" key="4">
    <source>
        <dbReference type="ARBA" id="ARBA00012895"/>
    </source>
</evidence>
<accession>A0AAV6LHV8</accession>
<dbReference type="Pfam" id="PF00521">
    <property type="entry name" value="DNA_topoisoIV"/>
    <property type="match status" value="1"/>
</dbReference>
<evidence type="ECO:0000313" key="13">
    <source>
        <dbReference type="Proteomes" id="UP000823749"/>
    </source>
</evidence>
<dbReference type="GO" id="GO:0043657">
    <property type="term" value="C:host cell"/>
    <property type="evidence" value="ECO:0007669"/>
    <property type="project" value="UniProtKB-SubCell"/>
</dbReference>
<comment type="catalytic activity">
    <reaction evidence="1">
        <text>ATP-dependent breakage, passage and rejoining of double-stranded DNA.</text>
        <dbReference type="EC" id="5.6.2.2"/>
    </reaction>
</comment>
<dbReference type="GO" id="GO:0033644">
    <property type="term" value="C:host cell membrane"/>
    <property type="evidence" value="ECO:0007669"/>
    <property type="project" value="InterPro"/>
</dbReference>
<dbReference type="SUPFAM" id="SSF56719">
    <property type="entry name" value="Type II DNA topoisomerase"/>
    <property type="match status" value="1"/>
</dbReference>
<evidence type="ECO:0000256" key="10">
    <source>
        <dbReference type="PROSITE-ProRule" id="PRU01384"/>
    </source>
</evidence>
<evidence type="ECO:0000256" key="1">
    <source>
        <dbReference type="ARBA" id="ARBA00000185"/>
    </source>
</evidence>
<evidence type="ECO:0000256" key="2">
    <source>
        <dbReference type="ARBA" id="ARBA00001946"/>
    </source>
</evidence>
<dbReference type="Gene3D" id="3.90.199.10">
    <property type="entry name" value="Topoisomerase II, domain 5"/>
    <property type="match status" value="1"/>
</dbReference>
<keyword evidence="6" id="KW-0067">ATP-binding</keyword>
<evidence type="ECO:0000313" key="12">
    <source>
        <dbReference type="EMBL" id="KAG5563939.1"/>
    </source>
</evidence>
<dbReference type="GO" id="GO:0000712">
    <property type="term" value="P:resolution of meiotic recombination intermediates"/>
    <property type="evidence" value="ECO:0007669"/>
    <property type="project" value="TreeGrafter"/>
</dbReference>
<comment type="caution">
    <text evidence="12">The sequence shown here is derived from an EMBL/GenBank/DDBJ whole genome shotgun (WGS) entry which is preliminary data.</text>
</comment>
<evidence type="ECO:0000256" key="5">
    <source>
        <dbReference type="ARBA" id="ARBA00022741"/>
    </source>
</evidence>
<dbReference type="PANTHER" id="PTHR10169:SF38">
    <property type="entry name" value="DNA TOPOISOMERASE 2"/>
    <property type="match status" value="1"/>
</dbReference>
<evidence type="ECO:0000259" key="11">
    <source>
        <dbReference type="PROSITE" id="PS52040"/>
    </source>
</evidence>
<reference evidence="12" key="1">
    <citation type="submission" date="2020-08" db="EMBL/GenBank/DDBJ databases">
        <title>Plant Genome Project.</title>
        <authorList>
            <person name="Zhang R.-G."/>
        </authorList>
    </citation>
    <scope>NUCLEOTIDE SEQUENCE</scope>
    <source>
        <strain evidence="12">WSP0</strain>
        <tissue evidence="12">Leaf</tissue>
    </source>
</reference>